<dbReference type="Proteomes" id="UP001212499">
    <property type="component" value="Unassembled WGS sequence"/>
</dbReference>
<reference evidence="1 2" key="1">
    <citation type="submission" date="2023-01" db="EMBL/GenBank/DDBJ databases">
        <title>Genomes from the Australian National Cyanobacteria Reference Collection.</title>
        <authorList>
            <person name="Willis A."/>
            <person name="Lee E.M.F."/>
        </authorList>
    </citation>
    <scope>NUCLEOTIDE SEQUENCE [LARGE SCALE GENOMIC DNA]</scope>
    <source>
        <strain evidence="1 2">CS-1033</strain>
    </source>
</reference>
<dbReference type="RefSeq" id="WP_271734487.1">
    <property type="nucleotide sequence ID" value="NZ_JANQDP010000193.1"/>
</dbReference>
<gene>
    <name evidence="1" type="ORF">PN457_16155</name>
</gene>
<dbReference type="EMBL" id="JAQMUH010000185">
    <property type="protein sequence ID" value="MDB9541174.1"/>
    <property type="molecule type" value="Genomic_DNA"/>
</dbReference>
<organism evidence="1 2">
    <name type="scientific">Anabaenopsis arnoldii</name>
    <dbReference type="NCBI Taxonomy" id="2152938"/>
    <lineage>
        <taxon>Bacteria</taxon>
        <taxon>Bacillati</taxon>
        <taxon>Cyanobacteriota</taxon>
        <taxon>Cyanophyceae</taxon>
        <taxon>Nostocales</taxon>
        <taxon>Nodulariaceae</taxon>
        <taxon>Anabaenopsis</taxon>
    </lineage>
</organism>
<evidence type="ECO:0000313" key="1">
    <source>
        <dbReference type="EMBL" id="MDB9541174.1"/>
    </source>
</evidence>
<keyword evidence="2" id="KW-1185">Reference proteome</keyword>
<name>A0ABT5AV37_9CYAN</name>
<evidence type="ECO:0000313" key="2">
    <source>
        <dbReference type="Proteomes" id="UP001212499"/>
    </source>
</evidence>
<comment type="caution">
    <text evidence="1">The sequence shown here is derived from an EMBL/GenBank/DDBJ whole genome shotgun (WGS) entry which is preliminary data.</text>
</comment>
<accession>A0ABT5AV37</accession>
<protein>
    <submittedName>
        <fullName evidence="1">Uncharacterized protein</fullName>
    </submittedName>
</protein>
<proteinExistence type="predicted"/>
<sequence>MSENHIYFWQHLCEEQQESLVGGQGENILATSNFFFQKTDIQSQADNNLNLGEDESGTQTTKYNLSQITMASSITFTLQNFPSPGNSLNNLIAQIIRGFIS</sequence>